<evidence type="ECO:0000313" key="1">
    <source>
        <dbReference type="EMBL" id="KAG8074165.1"/>
    </source>
</evidence>
<dbReference type="OrthoDB" id="993172at2759"/>
<gene>
    <name evidence="1" type="ORF">GUJ93_ZPchr0006g40604</name>
</gene>
<dbReference type="EMBL" id="JAAALK010000283">
    <property type="protein sequence ID" value="KAG8074165.1"/>
    <property type="molecule type" value="Genomic_DNA"/>
</dbReference>
<dbReference type="AlphaFoldDB" id="A0A8J5SG29"/>
<evidence type="ECO:0000313" key="2">
    <source>
        <dbReference type="Proteomes" id="UP000729402"/>
    </source>
</evidence>
<name>A0A8J5SG29_ZIZPA</name>
<sequence length="147" mass="15775">MITRAKLVEQLREHQIRSAQSYSAALAVFSPSPHIASRGSKVDLERERGTPSGLLEDELAMATVRVMQSQCRGEGEEASCRFSALVIGLGLGSVGWSVGTTDNPFACPGLLLLYALRDGGPLTTIGWAPRSGREIGREERDSISLSC</sequence>
<proteinExistence type="predicted"/>
<keyword evidence="2" id="KW-1185">Reference proteome</keyword>
<protein>
    <submittedName>
        <fullName evidence="1">Uncharacterized protein</fullName>
    </submittedName>
</protein>
<dbReference type="Proteomes" id="UP000729402">
    <property type="component" value="Unassembled WGS sequence"/>
</dbReference>
<accession>A0A8J5SG29</accession>
<comment type="caution">
    <text evidence="1">The sequence shown here is derived from an EMBL/GenBank/DDBJ whole genome shotgun (WGS) entry which is preliminary data.</text>
</comment>
<reference evidence="1" key="1">
    <citation type="journal article" date="2021" name="bioRxiv">
        <title>Whole Genome Assembly and Annotation of Northern Wild Rice, Zizania palustris L., Supports a Whole Genome Duplication in the Zizania Genus.</title>
        <authorList>
            <person name="Haas M."/>
            <person name="Kono T."/>
            <person name="Macchietto M."/>
            <person name="Millas R."/>
            <person name="McGilp L."/>
            <person name="Shao M."/>
            <person name="Duquette J."/>
            <person name="Hirsch C.N."/>
            <person name="Kimball J."/>
        </authorList>
    </citation>
    <scope>NUCLEOTIDE SEQUENCE</scope>
    <source>
        <tissue evidence="1">Fresh leaf tissue</tissue>
    </source>
</reference>
<organism evidence="1 2">
    <name type="scientific">Zizania palustris</name>
    <name type="common">Northern wild rice</name>
    <dbReference type="NCBI Taxonomy" id="103762"/>
    <lineage>
        <taxon>Eukaryota</taxon>
        <taxon>Viridiplantae</taxon>
        <taxon>Streptophyta</taxon>
        <taxon>Embryophyta</taxon>
        <taxon>Tracheophyta</taxon>
        <taxon>Spermatophyta</taxon>
        <taxon>Magnoliopsida</taxon>
        <taxon>Liliopsida</taxon>
        <taxon>Poales</taxon>
        <taxon>Poaceae</taxon>
        <taxon>BOP clade</taxon>
        <taxon>Oryzoideae</taxon>
        <taxon>Oryzeae</taxon>
        <taxon>Zizaniinae</taxon>
        <taxon>Zizania</taxon>
    </lineage>
</organism>
<reference evidence="1" key="2">
    <citation type="submission" date="2021-02" db="EMBL/GenBank/DDBJ databases">
        <authorList>
            <person name="Kimball J.A."/>
            <person name="Haas M.W."/>
            <person name="Macchietto M."/>
            <person name="Kono T."/>
            <person name="Duquette J."/>
            <person name="Shao M."/>
        </authorList>
    </citation>
    <scope>NUCLEOTIDE SEQUENCE</scope>
    <source>
        <tissue evidence="1">Fresh leaf tissue</tissue>
    </source>
</reference>